<dbReference type="InterPro" id="IPR040038">
    <property type="entry name" value="TIPIN/Csm3/Swi3"/>
</dbReference>
<keyword evidence="11" id="KW-1185">Reference proteome</keyword>
<keyword evidence="6 7" id="KW-0131">Cell cycle</keyword>
<dbReference type="GO" id="GO:0031298">
    <property type="term" value="C:replication fork protection complex"/>
    <property type="evidence" value="ECO:0007669"/>
    <property type="project" value="TreeGrafter"/>
</dbReference>
<dbReference type="GO" id="GO:0000076">
    <property type="term" value="P:DNA replication checkpoint signaling"/>
    <property type="evidence" value="ECO:0007669"/>
    <property type="project" value="UniProtKB-UniRule"/>
</dbReference>
<gene>
    <name evidence="10" type="ORF">EX30DRAFT_337669</name>
</gene>
<comment type="function">
    <text evidence="7">Plays an important role in the control of DNA replication and the maintenance of replication fork stability.</text>
</comment>
<evidence type="ECO:0000256" key="5">
    <source>
        <dbReference type="ARBA" id="ARBA00023242"/>
    </source>
</evidence>
<feature type="compositionally biased region" description="Basic and acidic residues" evidence="8">
    <location>
        <begin position="190"/>
        <end position="201"/>
    </location>
</feature>
<comment type="subcellular location">
    <subcellularLocation>
        <location evidence="1 7">Nucleus</location>
    </subcellularLocation>
</comment>
<sequence>MPDSDNDSLFGYDIPDSDFLGLNESHNPETTDKQTSQDHGTRKDGRGGDDLGLDEDLVVKTRKKAVKLTSEILIGPKGIKKIHNEAHKKLRFKGKGYEYRDAARLLAYYRYWADDLFKKAKFEDTCEMVEKLGRTKVVKRQREEWIEDAAYPRPTDVDIDKEVEDDIARQHGNGAEGEGVGEDGAGGDAGQKEVGKERTLVPDDPNALFKGGFEESEDEDMFDDEDAEMDRALEEMMKGRRAAEPACTETTAVEAQVDGGSKEGRDDGFPPDVDRVYDEPPPPEEDDDFEAEMEAMRDFM</sequence>
<dbReference type="OrthoDB" id="437078at2759"/>
<dbReference type="GO" id="GO:0031297">
    <property type="term" value="P:replication fork processing"/>
    <property type="evidence" value="ECO:0007669"/>
    <property type="project" value="UniProtKB-UniRule"/>
</dbReference>
<reference evidence="10 11" key="1">
    <citation type="submission" date="2019-04" db="EMBL/GenBank/DDBJ databases">
        <title>Comparative genomics and transcriptomics to analyze fruiting body development in filamentous ascomycetes.</title>
        <authorList>
            <consortium name="DOE Joint Genome Institute"/>
            <person name="Lutkenhaus R."/>
            <person name="Traeger S."/>
            <person name="Breuer J."/>
            <person name="Kuo A."/>
            <person name="Lipzen A."/>
            <person name="Pangilinan J."/>
            <person name="Dilworth D."/>
            <person name="Sandor L."/>
            <person name="Poggeler S."/>
            <person name="Barry K."/>
            <person name="Grigoriev I.V."/>
            <person name="Nowrousian M."/>
        </authorList>
    </citation>
    <scope>NUCLEOTIDE SEQUENCE [LARGE SCALE GENOMIC DNA]</scope>
    <source>
        <strain evidence="10 11">CBS 389.68</strain>
    </source>
</reference>
<feature type="compositionally biased region" description="Gly residues" evidence="8">
    <location>
        <begin position="174"/>
        <end position="189"/>
    </location>
</feature>
<keyword evidence="4" id="KW-0236">DNA replication inhibitor</keyword>
<dbReference type="InterPro" id="IPR012923">
    <property type="entry name" value="Csm3"/>
</dbReference>
<feature type="region of interest" description="Disordered" evidence="8">
    <location>
        <begin position="1"/>
        <end position="52"/>
    </location>
</feature>
<evidence type="ECO:0000259" key="9">
    <source>
        <dbReference type="Pfam" id="PF07962"/>
    </source>
</evidence>
<dbReference type="InParanoid" id="A0A4S2N7L3"/>
<dbReference type="GO" id="GO:0006974">
    <property type="term" value="P:DNA damage response"/>
    <property type="evidence" value="ECO:0007669"/>
    <property type="project" value="UniProtKB-KW"/>
</dbReference>
<evidence type="ECO:0000313" key="11">
    <source>
        <dbReference type="Proteomes" id="UP000298138"/>
    </source>
</evidence>
<feature type="region of interest" description="Disordered" evidence="8">
    <location>
        <begin position="237"/>
        <end position="289"/>
    </location>
</feature>
<evidence type="ECO:0000256" key="6">
    <source>
        <dbReference type="ARBA" id="ARBA00023306"/>
    </source>
</evidence>
<proteinExistence type="inferred from homology"/>
<feature type="compositionally biased region" description="Basic and acidic residues" evidence="8">
    <location>
        <begin position="26"/>
        <end position="49"/>
    </location>
</feature>
<dbReference type="GO" id="GO:0043111">
    <property type="term" value="P:replication fork arrest"/>
    <property type="evidence" value="ECO:0007669"/>
    <property type="project" value="TreeGrafter"/>
</dbReference>
<evidence type="ECO:0000256" key="2">
    <source>
        <dbReference type="ARBA" id="ARBA00006075"/>
    </source>
</evidence>
<evidence type="ECO:0000256" key="8">
    <source>
        <dbReference type="SAM" id="MobiDB-lite"/>
    </source>
</evidence>
<dbReference type="Pfam" id="PF07962">
    <property type="entry name" value="Swi3"/>
    <property type="match status" value="1"/>
</dbReference>
<keyword evidence="5 7" id="KW-0539">Nucleus</keyword>
<name>A0A4S2N7L3_9PEZI</name>
<feature type="compositionally biased region" description="Basic and acidic residues" evidence="8">
    <location>
        <begin position="260"/>
        <end position="278"/>
    </location>
</feature>
<dbReference type="PANTHER" id="PTHR13220:SF11">
    <property type="entry name" value="TIMELESS-INTERACTING PROTEIN"/>
    <property type="match status" value="1"/>
</dbReference>
<comment type="similarity">
    <text evidence="2 7">Belongs to the CSM3 family.</text>
</comment>
<evidence type="ECO:0000256" key="4">
    <source>
        <dbReference type="ARBA" id="ARBA00022880"/>
    </source>
</evidence>
<dbReference type="STRING" id="341454.A0A4S2N7L3"/>
<dbReference type="PANTHER" id="PTHR13220">
    <property type="entry name" value="TIMELESS INTERACTING-RELATED"/>
    <property type="match status" value="1"/>
</dbReference>
<evidence type="ECO:0000256" key="3">
    <source>
        <dbReference type="ARBA" id="ARBA00022763"/>
    </source>
</evidence>
<evidence type="ECO:0000256" key="1">
    <source>
        <dbReference type="ARBA" id="ARBA00004123"/>
    </source>
</evidence>
<dbReference type="GO" id="GO:0003677">
    <property type="term" value="F:DNA binding"/>
    <property type="evidence" value="ECO:0007669"/>
    <property type="project" value="TreeGrafter"/>
</dbReference>
<dbReference type="AlphaFoldDB" id="A0A4S2N7L3"/>
<dbReference type="Proteomes" id="UP000298138">
    <property type="component" value="Unassembled WGS sequence"/>
</dbReference>
<organism evidence="10 11">
    <name type="scientific">Ascodesmis nigricans</name>
    <dbReference type="NCBI Taxonomy" id="341454"/>
    <lineage>
        <taxon>Eukaryota</taxon>
        <taxon>Fungi</taxon>
        <taxon>Dikarya</taxon>
        <taxon>Ascomycota</taxon>
        <taxon>Pezizomycotina</taxon>
        <taxon>Pezizomycetes</taxon>
        <taxon>Pezizales</taxon>
        <taxon>Ascodesmidaceae</taxon>
        <taxon>Ascodesmis</taxon>
    </lineage>
</organism>
<evidence type="ECO:0000256" key="7">
    <source>
        <dbReference type="RuleBase" id="RU366049"/>
    </source>
</evidence>
<evidence type="ECO:0000313" key="10">
    <source>
        <dbReference type="EMBL" id="TGZ85287.1"/>
    </source>
</evidence>
<feature type="domain" description="Chromosome segregation in meiosis protein 3" evidence="9">
    <location>
        <begin position="67"/>
        <end position="148"/>
    </location>
</feature>
<protein>
    <recommendedName>
        <fullName evidence="7">Chromosome segregation in meiosis protein</fullName>
    </recommendedName>
</protein>
<accession>A0A4S2N7L3</accession>
<dbReference type="EMBL" id="ML220112">
    <property type="protein sequence ID" value="TGZ85287.1"/>
    <property type="molecule type" value="Genomic_DNA"/>
</dbReference>
<keyword evidence="3 7" id="KW-0227">DNA damage</keyword>
<feature type="region of interest" description="Disordered" evidence="8">
    <location>
        <begin position="171"/>
        <end position="222"/>
    </location>
</feature>